<feature type="region of interest" description="Disordered" evidence="1">
    <location>
        <begin position="1"/>
        <end position="24"/>
    </location>
</feature>
<gene>
    <name evidence="2" type="ORF">VSH64_37070</name>
</gene>
<reference evidence="2 3" key="1">
    <citation type="journal article" date="2015" name="Int. J. Syst. Evol. Microbiol.">
        <title>Amycolatopsis rhabdoformis sp. nov., an actinomycete isolated from a tropical forest soil.</title>
        <authorList>
            <person name="Souza W.R."/>
            <person name="Silva R.E."/>
            <person name="Goodfellow M."/>
            <person name="Busarakam K."/>
            <person name="Figueiro F.S."/>
            <person name="Ferreira D."/>
            <person name="Rodrigues-Filho E."/>
            <person name="Moraes L.A.B."/>
            <person name="Zucchi T.D."/>
        </authorList>
    </citation>
    <scope>NUCLEOTIDE SEQUENCE [LARGE SCALE GENOMIC DNA]</scope>
    <source>
        <strain evidence="2 3">NCIMB 14900</strain>
    </source>
</reference>
<dbReference type="RefSeq" id="WP_326567408.1">
    <property type="nucleotide sequence ID" value="NZ_CP142149.1"/>
</dbReference>
<dbReference type="EMBL" id="CP142149">
    <property type="protein sequence ID" value="WSE28408.1"/>
    <property type="molecule type" value="Genomic_DNA"/>
</dbReference>
<name>A0ABZ1I210_9PSEU</name>
<sequence length="95" mass="10361">MADKPKAATRAADPPARRRAVRARVDSPSVVRLTVNIGPATQAALQHIVEREQVTVTEALRRLVSLGSLVDRKVTEEGKDLLLRSGDETQQVLIP</sequence>
<evidence type="ECO:0008006" key="4">
    <source>
        <dbReference type="Google" id="ProtNLM"/>
    </source>
</evidence>
<evidence type="ECO:0000313" key="2">
    <source>
        <dbReference type="EMBL" id="WSE28408.1"/>
    </source>
</evidence>
<keyword evidence="3" id="KW-1185">Reference proteome</keyword>
<proteinExistence type="predicted"/>
<evidence type="ECO:0000256" key="1">
    <source>
        <dbReference type="SAM" id="MobiDB-lite"/>
    </source>
</evidence>
<organism evidence="2 3">
    <name type="scientific">Amycolatopsis rhabdoformis</name>
    <dbReference type="NCBI Taxonomy" id="1448059"/>
    <lineage>
        <taxon>Bacteria</taxon>
        <taxon>Bacillati</taxon>
        <taxon>Actinomycetota</taxon>
        <taxon>Actinomycetes</taxon>
        <taxon>Pseudonocardiales</taxon>
        <taxon>Pseudonocardiaceae</taxon>
        <taxon>Amycolatopsis</taxon>
    </lineage>
</organism>
<evidence type="ECO:0000313" key="3">
    <source>
        <dbReference type="Proteomes" id="UP001330812"/>
    </source>
</evidence>
<protein>
    <recommendedName>
        <fullName evidence="4">CopG family transcriptional regulator</fullName>
    </recommendedName>
</protein>
<dbReference type="Proteomes" id="UP001330812">
    <property type="component" value="Chromosome"/>
</dbReference>
<accession>A0ABZ1I210</accession>